<sequence>MSVLLKTANVVGFLALVAVAVFLILEHFPNSNSQNNSQNATNSTETYLMPEEFTFGIWFLIFPLLLGFIIFQWFSWAEDAVVYSVSYFFFCQAVLNVVWLILWGLTFYLIDAIIQVAIFILFTLIYFNLSTHSDLKGPLENFFLVYPFSMLASWNLYVLFLYFWIAIPTLNSIPLTTVALAFLSISGLYIVDYYWRKDNIFAFTIIWILVGIAVKNVETMPVYTTALAGIGLIVGGIFRNWFSFSIEWYSSFRFIETGGEYGSSYRNFRTEEPFGLSGSYMPERFDS</sequence>
<organism evidence="2 3">
    <name type="scientific">Gigaspora rosea</name>
    <dbReference type="NCBI Taxonomy" id="44941"/>
    <lineage>
        <taxon>Eukaryota</taxon>
        <taxon>Fungi</taxon>
        <taxon>Fungi incertae sedis</taxon>
        <taxon>Mucoromycota</taxon>
        <taxon>Glomeromycotina</taxon>
        <taxon>Glomeromycetes</taxon>
        <taxon>Diversisporales</taxon>
        <taxon>Gigasporaceae</taxon>
        <taxon>Gigaspora</taxon>
    </lineage>
</organism>
<name>A0A397W648_9GLOM</name>
<feature type="transmembrane region" description="Helical" evidence="1">
    <location>
        <begin position="141"/>
        <end position="167"/>
    </location>
</feature>
<keyword evidence="1" id="KW-0472">Membrane</keyword>
<feature type="transmembrane region" description="Helical" evidence="1">
    <location>
        <begin position="55"/>
        <end position="74"/>
    </location>
</feature>
<feature type="transmembrane region" description="Helical" evidence="1">
    <location>
        <begin position="108"/>
        <end position="129"/>
    </location>
</feature>
<accession>A0A397W648</accession>
<feature type="transmembrane region" description="Helical" evidence="1">
    <location>
        <begin position="173"/>
        <end position="191"/>
    </location>
</feature>
<evidence type="ECO:0000313" key="3">
    <source>
        <dbReference type="Proteomes" id="UP000266673"/>
    </source>
</evidence>
<feature type="transmembrane region" description="Helical" evidence="1">
    <location>
        <begin position="223"/>
        <end position="242"/>
    </location>
</feature>
<dbReference type="AlphaFoldDB" id="A0A397W648"/>
<evidence type="ECO:0000256" key="1">
    <source>
        <dbReference type="SAM" id="Phobius"/>
    </source>
</evidence>
<dbReference type="EMBL" id="QKWP01000018">
    <property type="protein sequence ID" value="RIB30200.1"/>
    <property type="molecule type" value="Genomic_DNA"/>
</dbReference>
<keyword evidence="1" id="KW-1133">Transmembrane helix</keyword>
<gene>
    <name evidence="2" type="ORF">C2G38_2027022</name>
</gene>
<evidence type="ECO:0000313" key="2">
    <source>
        <dbReference type="EMBL" id="RIB30200.1"/>
    </source>
</evidence>
<feature type="transmembrane region" description="Helical" evidence="1">
    <location>
        <begin position="200"/>
        <end position="217"/>
    </location>
</feature>
<dbReference type="Proteomes" id="UP000266673">
    <property type="component" value="Unassembled WGS sequence"/>
</dbReference>
<reference evidence="2 3" key="1">
    <citation type="submission" date="2018-06" db="EMBL/GenBank/DDBJ databases">
        <title>Comparative genomics reveals the genomic features of Rhizophagus irregularis, R. cerebriforme, R. diaphanum and Gigaspora rosea, and their symbiotic lifestyle signature.</title>
        <authorList>
            <person name="Morin E."/>
            <person name="San Clemente H."/>
            <person name="Chen E.C.H."/>
            <person name="De La Providencia I."/>
            <person name="Hainaut M."/>
            <person name="Kuo A."/>
            <person name="Kohler A."/>
            <person name="Murat C."/>
            <person name="Tang N."/>
            <person name="Roy S."/>
            <person name="Loubradou J."/>
            <person name="Henrissat B."/>
            <person name="Grigoriev I.V."/>
            <person name="Corradi N."/>
            <person name="Roux C."/>
            <person name="Martin F.M."/>
        </authorList>
    </citation>
    <scope>NUCLEOTIDE SEQUENCE [LARGE SCALE GENOMIC DNA]</scope>
    <source>
        <strain evidence="2 3">DAOM 194757</strain>
    </source>
</reference>
<keyword evidence="3" id="KW-1185">Reference proteome</keyword>
<keyword evidence="1" id="KW-0812">Transmembrane</keyword>
<comment type="caution">
    <text evidence="2">The sequence shown here is derived from an EMBL/GenBank/DDBJ whole genome shotgun (WGS) entry which is preliminary data.</text>
</comment>
<feature type="transmembrane region" description="Helical" evidence="1">
    <location>
        <begin position="7"/>
        <end position="25"/>
    </location>
</feature>
<feature type="transmembrane region" description="Helical" evidence="1">
    <location>
        <begin position="81"/>
        <end position="102"/>
    </location>
</feature>
<protein>
    <submittedName>
        <fullName evidence="2">Uncharacterized protein</fullName>
    </submittedName>
</protein>
<dbReference type="OrthoDB" id="5586934at2759"/>
<proteinExistence type="predicted"/>